<feature type="compositionally biased region" description="Acidic residues" evidence="1">
    <location>
        <begin position="310"/>
        <end position="325"/>
    </location>
</feature>
<accession>A0A919A6V7</accession>
<evidence type="ECO:0000313" key="3">
    <source>
        <dbReference type="Proteomes" id="UP000608024"/>
    </source>
</evidence>
<dbReference type="RefSeq" id="WP_229926090.1">
    <property type="nucleotide sequence ID" value="NZ_BNBT01000163.1"/>
</dbReference>
<comment type="caution">
    <text evidence="2">The sequence shown here is derived from an EMBL/GenBank/DDBJ whole genome shotgun (WGS) entry which is preliminary data.</text>
</comment>
<name>A0A919A6V7_9ACTN</name>
<dbReference type="Gene3D" id="3.40.50.150">
    <property type="entry name" value="Vaccinia Virus protein VP39"/>
    <property type="match status" value="1"/>
</dbReference>
<gene>
    <name evidence="2" type="ORF">GCM10018785_65830</name>
</gene>
<proteinExistence type="predicted"/>
<dbReference type="Proteomes" id="UP000608024">
    <property type="component" value="Unassembled WGS sequence"/>
</dbReference>
<reference evidence="2" key="1">
    <citation type="journal article" date="2014" name="Int. J. Syst. Evol. Microbiol.">
        <title>Complete genome sequence of Corynebacterium casei LMG S-19264T (=DSM 44701T), isolated from a smear-ripened cheese.</title>
        <authorList>
            <consortium name="US DOE Joint Genome Institute (JGI-PGF)"/>
            <person name="Walter F."/>
            <person name="Albersmeier A."/>
            <person name="Kalinowski J."/>
            <person name="Ruckert C."/>
        </authorList>
    </citation>
    <scope>NUCLEOTIDE SEQUENCE</scope>
    <source>
        <strain evidence="2">JCM 4784</strain>
    </source>
</reference>
<organism evidence="2 3">
    <name type="scientific">Streptomyces longispororuber</name>
    <dbReference type="NCBI Taxonomy" id="68230"/>
    <lineage>
        <taxon>Bacteria</taxon>
        <taxon>Bacillati</taxon>
        <taxon>Actinomycetota</taxon>
        <taxon>Actinomycetes</taxon>
        <taxon>Kitasatosporales</taxon>
        <taxon>Streptomycetaceae</taxon>
        <taxon>Streptomyces</taxon>
    </lineage>
</organism>
<keyword evidence="3" id="KW-1185">Reference proteome</keyword>
<dbReference type="AlphaFoldDB" id="A0A919A6V7"/>
<dbReference type="SUPFAM" id="SSF53335">
    <property type="entry name" value="S-adenosyl-L-methionine-dependent methyltransferases"/>
    <property type="match status" value="1"/>
</dbReference>
<reference evidence="2" key="2">
    <citation type="submission" date="2020-09" db="EMBL/GenBank/DDBJ databases">
        <authorList>
            <person name="Sun Q."/>
            <person name="Ohkuma M."/>
        </authorList>
    </citation>
    <scope>NUCLEOTIDE SEQUENCE</scope>
    <source>
        <strain evidence="2">JCM 4784</strain>
    </source>
</reference>
<sequence>MPIRSTSYAASHVVSYAAPGADPLLDPLLAPLLDPYSDPHSAPYAVPGTARRAPGGPVARMLRARHSPRRHRAAVQALAHLAEPESWLDVGTGLGRLPVAAKDVLPYTAYDGTDPGPAVEAARDAGHVEEAHRGRLPDLAPRLAGRYDVVSMVHHLERVPDARAELAAARTVLRPGGHLLIEASDPGSRGARLLGRWWLPRAGARHPHLLPLAALHDTLDELGLTVVDVERRAPHLPLDLTGATVLLLDRALPRARLARRVCAWAVAPLPALVHVLERLLTPLLVRTGFANAYRVVACRDTDTHTHTDADADADTDTDADVDTGT</sequence>
<evidence type="ECO:0000256" key="1">
    <source>
        <dbReference type="SAM" id="MobiDB-lite"/>
    </source>
</evidence>
<dbReference type="Pfam" id="PF13489">
    <property type="entry name" value="Methyltransf_23"/>
    <property type="match status" value="1"/>
</dbReference>
<protein>
    <recommendedName>
        <fullName evidence="4">Methyltransferase</fullName>
    </recommendedName>
</protein>
<dbReference type="InterPro" id="IPR029063">
    <property type="entry name" value="SAM-dependent_MTases_sf"/>
</dbReference>
<dbReference type="EMBL" id="BNBT01000163">
    <property type="protein sequence ID" value="GHE89552.1"/>
    <property type="molecule type" value="Genomic_DNA"/>
</dbReference>
<evidence type="ECO:0008006" key="4">
    <source>
        <dbReference type="Google" id="ProtNLM"/>
    </source>
</evidence>
<feature type="region of interest" description="Disordered" evidence="1">
    <location>
        <begin position="304"/>
        <end position="325"/>
    </location>
</feature>
<evidence type="ECO:0000313" key="2">
    <source>
        <dbReference type="EMBL" id="GHE89552.1"/>
    </source>
</evidence>